<evidence type="ECO:0000256" key="2">
    <source>
        <dbReference type="ARBA" id="ARBA00001946"/>
    </source>
</evidence>
<dbReference type="SMART" id="SM00332">
    <property type="entry name" value="PP2Cc"/>
    <property type="match status" value="1"/>
</dbReference>
<dbReference type="PANTHER" id="PTHR47992">
    <property type="entry name" value="PROTEIN PHOSPHATASE"/>
    <property type="match status" value="1"/>
</dbReference>
<dbReference type="InterPro" id="IPR015655">
    <property type="entry name" value="PP2C"/>
</dbReference>
<feature type="domain" description="PPM-type phosphatase" evidence="14">
    <location>
        <begin position="119"/>
        <end position="391"/>
    </location>
</feature>
<sequence>MVDLVDIFFRGLSVSVVSFLLNSLLELRKAMSMAVESSSPPPVPSPGPWKRFSEALPLVSKRHKATPPVSDEGGGAAELHRRRRPTRIAIPAADVGSAFPDGDTVDSEEDREFHLQERCYSVASRRGNRRVMEDGYGVITNIRGDPKQAFFGVFDGHGGRAAVDYVSKNLGKNIVAALEDLEQKGNGDPETAIVRGYLATDEGFLSQAVGSGACAATVLLKDGELHVANAGDCRVVVTRNGVATELTTDHRPEREDERTRIENSGGLVSCHNGVWRVQGSLAISRAIGDIHLKDWIISKPETTKLELTSDCEFLMIASDGLWEKVFAGENLIYRRFPENPNQHFDGRQVSIEEAAEIVAEHRSSVQSCRRLVDMSSGRGCRDDITVMVVDLRRFVRGRKTAQ</sequence>
<evidence type="ECO:0000256" key="8">
    <source>
        <dbReference type="ARBA" id="ARBA00022912"/>
    </source>
</evidence>
<dbReference type="Pfam" id="PF00481">
    <property type="entry name" value="PP2C"/>
    <property type="match status" value="1"/>
</dbReference>
<evidence type="ECO:0000256" key="3">
    <source>
        <dbReference type="ARBA" id="ARBA00006702"/>
    </source>
</evidence>
<comment type="catalytic activity">
    <reaction evidence="10">
        <text>O-phospho-L-seryl-[protein] + H2O = L-seryl-[protein] + phosphate</text>
        <dbReference type="Rhea" id="RHEA:20629"/>
        <dbReference type="Rhea" id="RHEA-COMP:9863"/>
        <dbReference type="Rhea" id="RHEA-COMP:11604"/>
        <dbReference type="ChEBI" id="CHEBI:15377"/>
        <dbReference type="ChEBI" id="CHEBI:29999"/>
        <dbReference type="ChEBI" id="CHEBI:43474"/>
        <dbReference type="ChEBI" id="CHEBI:83421"/>
        <dbReference type="EC" id="3.1.3.16"/>
    </reaction>
</comment>
<keyword evidence="7" id="KW-0460">Magnesium</keyword>
<keyword evidence="8 12" id="KW-0904">Protein phosphatase</keyword>
<feature type="region of interest" description="Disordered" evidence="13">
    <location>
        <begin position="61"/>
        <end position="81"/>
    </location>
</feature>
<dbReference type="GO" id="GO:0004722">
    <property type="term" value="F:protein serine/threonine phosphatase activity"/>
    <property type="evidence" value="ECO:0007669"/>
    <property type="project" value="UniProtKB-EC"/>
</dbReference>
<evidence type="ECO:0000313" key="16">
    <source>
        <dbReference type="Proteomes" id="UP000663760"/>
    </source>
</evidence>
<evidence type="ECO:0000256" key="1">
    <source>
        <dbReference type="ARBA" id="ARBA00001936"/>
    </source>
</evidence>
<evidence type="ECO:0000256" key="9">
    <source>
        <dbReference type="ARBA" id="ARBA00023211"/>
    </source>
</evidence>
<accession>A0A7I8KTK7</accession>
<evidence type="ECO:0000256" key="12">
    <source>
        <dbReference type="RuleBase" id="RU003465"/>
    </source>
</evidence>
<dbReference type="CDD" id="cd00143">
    <property type="entry name" value="PP2Cc"/>
    <property type="match status" value="1"/>
</dbReference>
<dbReference type="PROSITE" id="PS01032">
    <property type="entry name" value="PPM_1"/>
    <property type="match status" value="1"/>
</dbReference>
<evidence type="ECO:0000259" key="14">
    <source>
        <dbReference type="PROSITE" id="PS51746"/>
    </source>
</evidence>
<evidence type="ECO:0000256" key="7">
    <source>
        <dbReference type="ARBA" id="ARBA00022842"/>
    </source>
</evidence>
<dbReference type="SUPFAM" id="SSF81606">
    <property type="entry name" value="PP2C-like"/>
    <property type="match status" value="1"/>
</dbReference>
<dbReference type="Proteomes" id="UP000663760">
    <property type="component" value="Chromosome 8"/>
</dbReference>
<evidence type="ECO:0000256" key="4">
    <source>
        <dbReference type="ARBA" id="ARBA00013081"/>
    </source>
</evidence>
<evidence type="ECO:0000256" key="13">
    <source>
        <dbReference type="SAM" id="MobiDB-lite"/>
    </source>
</evidence>
<keyword evidence="6 12" id="KW-0378">Hydrolase</keyword>
<evidence type="ECO:0000256" key="10">
    <source>
        <dbReference type="ARBA" id="ARBA00047761"/>
    </source>
</evidence>
<dbReference type="AlphaFoldDB" id="A0A7I8KTK7"/>
<dbReference type="InterPro" id="IPR001932">
    <property type="entry name" value="PPM-type_phosphatase-like_dom"/>
</dbReference>
<dbReference type="Gene3D" id="3.60.40.10">
    <property type="entry name" value="PPM-type phosphatase domain"/>
    <property type="match status" value="1"/>
</dbReference>
<comment type="similarity">
    <text evidence="3 12">Belongs to the PP2C family.</text>
</comment>
<evidence type="ECO:0000256" key="11">
    <source>
        <dbReference type="ARBA" id="ARBA00048336"/>
    </source>
</evidence>
<dbReference type="PROSITE" id="PS51746">
    <property type="entry name" value="PPM_2"/>
    <property type="match status" value="1"/>
</dbReference>
<evidence type="ECO:0000256" key="5">
    <source>
        <dbReference type="ARBA" id="ARBA00022723"/>
    </source>
</evidence>
<comment type="cofactor">
    <cofactor evidence="2">
        <name>Mg(2+)</name>
        <dbReference type="ChEBI" id="CHEBI:18420"/>
    </cofactor>
</comment>
<organism evidence="15 16">
    <name type="scientific">Spirodela intermedia</name>
    <name type="common">Intermediate duckweed</name>
    <dbReference type="NCBI Taxonomy" id="51605"/>
    <lineage>
        <taxon>Eukaryota</taxon>
        <taxon>Viridiplantae</taxon>
        <taxon>Streptophyta</taxon>
        <taxon>Embryophyta</taxon>
        <taxon>Tracheophyta</taxon>
        <taxon>Spermatophyta</taxon>
        <taxon>Magnoliopsida</taxon>
        <taxon>Liliopsida</taxon>
        <taxon>Araceae</taxon>
        <taxon>Lemnoideae</taxon>
        <taxon>Spirodela</taxon>
    </lineage>
</organism>
<dbReference type="EMBL" id="LR746271">
    <property type="protein sequence ID" value="CAA7400428.1"/>
    <property type="molecule type" value="Genomic_DNA"/>
</dbReference>
<comment type="catalytic activity">
    <reaction evidence="11">
        <text>O-phospho-L-threonyl-[protein] + H2O = L-threonyl-[protein] + phosphate</text>
        <dbReference type="Rhea" id="RHEA:47004"/>
        <dbReference type="Rhea" id="RHEA-COMP:11060"/>
        <dbReference type="Rhea" id="RHEA-COMP:11605"/>
        <dbReference type="ChEBI" id="CHEBI:15377"/>
        <dbReference type="ChEBI" id="CHEBI:30013"/>
        <dbReference type="ChEBI" id="CHEBI:43474"/>
        <dbReference type="ChEBI" id="CHEBI:61977"/>
        <dbReference type="EC" id="3.1.3.16"/>
    </reaction>
</comment>
<protein>
    <recommendedName>
        <fullName evidence="4">protein-serine/threonine phosphatase</fullName>
        <ecNumber evidence="4">3.1.3.16</ecNumber>
    </recommendedName>
</protein>
<proteinExistence type="inferred from homology"/>
<dbReference type="GO" id="GO:0046872">
    <property type="term" value="F:metal ion binding"/>
    <property type="evidence" value="ECO:0007669"/>
    <property type="project" value="UniProtKB-KW"/>
</dbReference>
<evidence type="ECO:0000256" key="6">
    <source>
        <dbReference type="ARBA" id="ARBA00022801"/>
    </source>
</evidence>
<dbReference type="OrthoDB" id="10264738at2759"/>
<dbReference type="InterPro" id="IPR000222">
    <property type="entry name" value="PP2C_BS"/>
</dbReference>
<dbReference type="EC" id="3.1.3.16" evidence="4"/>
<dbReference type="InterPro" id="IPR036457">
    <property type="entry name" value="PPM-type-like_dom_sf"/>
</dbReference>
<comment type="cofactor">
    <cofactor evidence="1">
        <name>Mn(2+)</name>
        <dbReference type="ChEBI" id="CHEBI:29035"/>
    </cofactor>
</comment>
<name>A0A7I8KTK7_SPIIN</name>
<evidence type="ECO:0000313" key="15">
    <source>
        <dbReference type="EMBL" id="CAA7400428.1"/>
    </source>
</evidence>
<gene>
    <name evidence="15" type="ORF">SI8410_08011106</name>
</gene>
<reference evidence="15" key="1">
    <citation type="submission" date="2020-02" db="EMBL/GenBank/DDBJ databases">
        <authorList>
            <person name="Scholz U."/>
            <person name="Mascher M."/>
            <person name="Fiebig A."/>
        </authorList>
    </citation>
    <scope>NUCLEOTIDE SEQUENCE</scope>
</reference>
<keyword evidence="16" id="KW-1185">Reference proteome</keyword>
<keyword evidence="9" id="KW-0464">Manganese</keyword>
<dbReference type="SMART" id="SM00331">
    <property type="entry name" value="PP2C_SIG"/>
    <property type="match status" value="1"/>
</dbReference>
<keyword evidence="5" id="KW-0479">Metal-binding</keyword>